<dbReference type="InParanoid" id="A0A517SC68"/>
<name>A0A517SC68_9PLAN</name>
<dbReference type="PANTHER" id="PTHR45632:SF24">
    <property type="entry name" value="GALACTOSE OXIDASE"/>
    <property type="match status" value="1"/>
</dbReference>
<dbReference type="KEGG" id="ccos:Pan44_17440"/>
<dbReference type="Proteomes" id="UP000315700">
    <property type="component" value="Chromosome"/>
</dbReference>
<organism evidence="3 4">
    <name type="scientific">Caulifigura coniformis</name>
    <dbReference type="NCBI Taxonomy" id="2527983"/>
    <lineage>
        <taxon>Bacteria</taxon>
        <taxon>Pseudomonadati</taxon>
        <taxon>Planctomycetota</taxon>
        <taxon>Planctomycetia</taxon>
        <taxon>Planctomycetales</taxon>
        <taxon>Planctomycetaceae</taxon>
        <taxon>Caulifigura</taxon>
    </lineage>
</organism>
<dbReference type="SUPFAM" id="SSF117281">
    <property type="entry name" value="Kelch motif"/>
    <property type="match status" value="2"/>
</dbReference>
<feature type="region of interest" description="Disordered" evidence="1">
    <location>
        <begin position="738"/>
        <end position="798"/>
    </location>
</feature>
<dbReference type="PANTHER" id="PTHR45632">
    <property type="entry name" value="LD33804P"/>
    <property type="match status" value="1"/>
</dbReference>
<feature type="compositionally biased region" description="Gly residues" evidence="1">
    <location>
        <begin position="751"/>
        <end position="761"/>
    </location>
</feature>
<evidence type="ECO:0000256" key="1">
    <source>
        <dbReference type="SAM" id="MobiDB-lite"/>
    </source>
</evidence>
<dbReference type="PROSITE" id="PS00018">
    <property type="entry name" value="EF_HAND_1"/>
    <property type="match status" value="1"/>
</dbReference>
<reference evidence="3 4" key="1">
    <citation type="submission" date="2019-02" db="EMBL/GenBank/DDBJ databases">
        <title>Deep-cultivation of Planctomycetes and their phenomic and genomic characterization uncovers novel biology.</title>
        <authorList>
            <person name="Wiegand S."/>
            <person name="Jogler M."/>
            <person name="Boedeker C."/>
            <person name="Pinto D."/>
            <person name="Vollmers J."/>
            <person name="Rivas-Marin E."/>
            <person name="Kohn T."/>
            <person name="Peeters S.H."/>
            <person name="Heuer A."/>
            <person name="Rast P."/>
            <person name="Oberbeckmann S."/>
            <person name="Bunk B."/>
            <person name="Jeske O."/>
            <person name="Meyerdierks A."/>
            <person name="Storesund J.E."/>
            <person name="Kallscheuer N."/>
            <person name="Luecker S."/>
            <person name="Lage O.M."/>
            <person name="Pohl T."/>
            <person name="Merkel B.J."/>
            <person name="Hornburger P."/>
            <person name="Mueller R.-W."/>
            <person name="Bruemmer F."/>
            <person name="Labrenz M."/>
            <person name="Spormann A.M."/>
            <person name="Op den Camp H."/>
            <person name="Overmann J."/>
            <person name="Amann R."/>
            <person name="Jetten M.S.M."/>
            <person name="Mascher T."/>
            <person name="Medema M.H."/>
            <person name="Devos D.P."/>
            <person name="Kaster A.-K."/>
            <person name="Ovreas L."/>
            <person name="Rohde M."/>
            <person name="Galperin M.Y."/>
            <person name="Jogler C."/>
        </authorList>
    </citation>
    <scope>NUCLEOTIDE SEQUENCE [LARGE SCALE GENOMIC DNA]</scope>
    <source>
        <strain evidence="3 4">Pan44</strain>
    </source>
</reference>
<dbReference type="AlphaFoldDB" id="A0A517SC68"/>
<dbReference type="EMBL" id="CP036271">
    <property type="protein sequence ID" value="QDT53721.1"/>
    <property type="molecule type" value="Genomic_DNA"/>
</dbReference>
<evidence type="ECO:0000259" key="2">
    <source>
        <dbReference type="PROSITE" id="PS50222"/>
    </source>
</evidence>
<dbReference type="InterPro" id="IPR002048">
    <property type="entry name" value="EF_hand_dom"/>
</dbReference>
<dbReference type="SMART" id="SM00054">
    <property type="entry name" value="EFh"/>
    <property type="match status" value="2"/>
</dbReference>
<dbReference type="Gene3D" id="1.10.238.10">
    <property type="entry name" value="EF-hand"/>
    <property type="match status" value="2"/>
</dbReference>
<protein>
    <submittedName>
        <fullName evidence="3">N-acetylneuraminate epimerase</fullName>
        <ecNumber evidence="3">5.1.3.24</ecNumber>
    </submittedName>
</protein>
<dbReference type="InterPro" id="IPR006652">
    <property type="entry name" value="Kelch_1"/>
</dbReference>
<dbReference type="Pfam" id="PF24681">
    <property type="entry name" value="Kelch_KLHDC2_KLHL20_DRC7"/>
    <property type="match status" value="1"/>
</dbReference>
<dbReference type="InterPro" id="IPR015915">
    <property type="entry name" value="Kelch-typ_b-propeller"/>
</dbReference>
<gene>
    <name evidence="3" type="primary">nanM_3</name>
    <name evidence="3" type="ORF">Pan44_17440</name>
</gene>
<dbReference type="GO" id="GO:0005509">
    <property type="term" value="F:calcium ion binding"/>
    <property type="evidence" value="ECO:0007669"/>
    <property type="project" value="InterPro"/>
</dbReference>
<dbReference type="GO" id="GO:0016853">
    <property type="term" value="F:isomerase activity"/>
    <property type="evidence" value="ECO:0007669"/>
    <property type="project" value="UniProtKB-KW"/>
</dbReference>
<dbReference type="SMART" id="SM00612">
    <property type="entry name" value="Kelch"/>
    <property type="match status" value="7"/>
</dbReference>
<dbReference type="Pfam" id="PF13202">
    <property type="entry name" value="EF-hand_5"/>
    <property type="match status" value="1"/>
</dbReference>
<proteinExistence type="predicted"/>
<feature type="domain" description="EF-hand" evidence="2">
    <location>
        <begin position="785"/>
        <end position="820"/>
    </location>
</feature>
<keyword evidence="4" id="KW-1185">Reference proteome</keyword>
<evidence type="ECO:0000313" key="4">
    <source>
        <dbReference type="Proteomes" id="UP000315700"/>
    </source>
</evidence>
<evidence type="ECO:0000313" key="3">
    <source>
        <dbReference type="EMBL" id="QDT53721.1"/>
    </source>
</evidence>
<feature type="domain" description="EF-hand" evidence="2">
    <location>
        <begin position="708"/>
        <end position="743"/>
    </location>
</feature>
<dbReference type="InterPro" id="IPR011992">
    <property type="entry name" value="EF-hand-dom_pair"/>
</dbReference>
<dbReference type="SUPFAM" id="SSF47473">
    <property type="entry name" value="EF-hand"/>
    <property type="match status" value="1"/>
</dbReference>
<dbReference type="Pfam" id="PF01344">
    <property type="entry name" value="Kelch_1"/>
    <property type="match status" value="1"/>
</dbReference>
<dbReference type="PROSITE" id="PS50222">
    <property type="entry name" value="EF_HAND_2"/>
    <property type="match status" value="2"/>
</dbReference>
<dbReference type="Gene3D" id="2.120.10.80">
    <property type="entry name" value="Kelch-type beta propeller"/>
    <property type="match status" value="3"/>
</dbReference>
<accession>A0A517SC68</accession>
<dbReference type="OrthoDB" id="232651at2"/>
<dbReference type="InterPro" id="IPR018247">
    <property type="entry name" value="EF_Hand_1_Ca_BS"/>
</dbReference>
<dbReference type="EC" id="5.1.3.24" evidence="3"/>
<feature type="compositionally biased region" description="Basic and acidic residues" evidence="1">
    <location>
        <begin position="769"/>
        <end position="798"/>
    </location>
</feature>
<sequence length="834" mass="89519">MIDGRAANADIHTLYRPNCSPWGHTVHRPHFLIAVIAAFAVGLPTSAEAAKDLPPIPEAVSSFGATVVGNHAYIFGGHMGRVPGNSKDGLSPHFARIDLTDPGKEWESLPMHESSQSPGLVGWNGKVYRVGGLSFRNSKGEDTAFNSLATFAVFDPATKAWTELEPLPVPRSSLDAAVVDGKLYVVGGWNLQEAEAQSAPWHEEALVFDLSNEKGSWKTIAKPPFKTRALAAAAHNHKLYVLGGMHSTNQTTKDVHVYDPKTDTWTPGPELAGADQFGGFAIAAFGSEGKLYYSGGSGTVYELSEKGDRWNPVERLLFSRMFHRLVVGPNGDVIVLGGVGGRTYLSNVESVEVAQKPATKRSEWSVEFPGRARHSQALLVSGTTLYAFGGNSSTAPHDFEKENFCNEAFAFDLAGRKVETLEPMPHPMQSGAAFLAGPRIDQSVYLVGGLGPNSEKVGALDLVQQYRLRSKSWFEETKHLPAGRSMFNLAVHDRMAWIFGGSAGRELATQTWTWDPQSGQDAEVVEQAAIPTPRRSFGGTMLGGKYYAVGGLGEKTSILPTASVFDFKTMQWTDIASPKHARVFPNLAAAGGKLYLSGGFAKVDGHFASATAIEVYDPESNTWSVAFEELAPRLARMSLVSLQDRLLFYSVDADKAGLAHFVLIDPNPQTVGYGEAPAQPEERSAGAELAAQLKALDKNGDGNVAADEVGERYKRLIARIDANKDGSASAEEIAAFTKAEDEKAASPTAGGPRGAGGGGGDPTAMVTRTLEENDKDRDGVLKEDEIPARMKNNLERIDTNKDGAIDRAELEAMFKSFRGRGEGRGTGAGASRPN</sequence>
<keyword evidence="3" id="KW-0413">Isomerase</keyword>